<dbReference type="PIRSF" id="PIRSF002131">
    <property type="entry name" value="Ribosomal_S11"/>
    <property type="match status" value="1"/>
</dbReference>
<dbReference type="PANTHER" id="PTHR11759">
    <property type="entry name" value="40S RIBOSOMAL PROTEIN S14/30S RIBOSOMAL PROTEIN S11"/>
    <property type="match status" value="1"/>
</dbReference>
<reference evidence="5 6" key="1">
    <citation type="journal article" date="2016" name="Nat. Commun.">
        <title>Thousands of microbial genomes shed light on interconnected biogeochemical processes in an aquifer system.</title>
        <authorList>
            <person name="Anantharaman K."/>
            <person name="Brown C.T."/>
            <person name="Hug L.A."/>
            <person name="Sharon I."/>
            <person name="Castelle C.J."/>
            <person name="Probst A.J."/>
            <person name="Thomas B.C."/>
            <person name="Singh A."/>
            <person name="Wilkins M.J."/>
            <person name="Karaoz U."/>
            <person name="Brodie E.L."/>
            <person name="Williams K.H."/>
            <person name="Hubbard S.S."/>
            <person name="Banfield J.F."/>
        </authorList>
    </citation>
    <scope>NUCLEOTIDE SEQUENCE [LARGE SCALE GENOMIC DNA]</scope>
</reference>
<dbReference type="HAMAP" id="MF_01310">
    <property type="entry name" value="Ribosomal_uS11"/>
    <property type="match status" value="1"/>
</dbReference>
<dbReference type="InterPro" id="IPR036967">
    <property type="entry name" value="Ribosomal_uS11_sf"/>
</dbReference>
<dbReference type="AlphaFoldDB" id="A0A1G2FZP1"/>
<gene>
    <name evidence="4" type="primary">rpsK</name>
    <name evidence="5" type="ORF">A2W41_02315</name>
</gene>
<dbReference type="SUPFAM" id="SSF53137">
    <property type="entry name" value="Translational machinery components"/>
    <property type="match status" value="1"/>
</dbReference>
<dbReference type="GO" id="GO:1990904">
    <property type="term" value="C:ribonucleoprotein complex"/>
    <property type="evidence" value="ECO:0007669"/>
    <property type="project" value="UniProtKB-KW"/>
</dbReference>
<comment type="caution">
    <text evidence="5">The sequence shown here is derived from an EMBL/GenBank/DDBJ whole genome shotgun (WGS) entry which is preliminary data.</text>
</comment>
<dbReference type="NCBIfam" id="NF003698">
    <property type="entry name" value="PRK05309.1"/>
    <property type="match status" value="1"/>
</dbReference>
<proteinExistence type="inferred from homology"/>
<keyword evidence="4" id="KW-0694">RNA-binding</keyword>
<dbReference type="EMBL" id="MHNI01000012">
    <property type="protein sequence ID" value="OGZ43031.1"/>
    <property type="molecule type" value="Genomic_DNA"/>
</dbReference>
<evidence type="ECO:0000313" key="5">
    <source>
        <dbReference type="EMBL" id="OGZ43031.1"/>
    </source>
</evidence>
<evidence type="ECO:0000313" key="6">
    <source>
        <dbReference type="Proteomes" id="UP000176700"/>
    </source>
</evidence>
<keyword evidence="3 4" id="KW-0687">Ribonucleoprotein</keyword>
<accession>A0A1G2FZP1</accession>
<organism evidence="5 6">
    <name type="scientific">Candidatus Ryanbacteria bacterium RIFCSPHIGHO2_01_45_13</name>
    <dbReference type="NCBI Taxonomy" id="1802112"/>
    <lineage>
        <taxon>Bacteria</taxon>
        <taxon>Candidatus Ryaniibacteriota</taxon>
    </lineage>
</organism>
<comment type="similarity">
    <text evidence="1 4">Belongs to the universal ribosomal protein uS11 family.</text>
</comment>
<comment type="function">
    <text evidence="4">Located on the platform of the 30S subunit, it bridges several disparate RNA helices of the 16S rRNA. Forms part of the Shine-Dalgarno cleft in the 70S ribosome.</text>
</comment>
<keyword evidence="4" id="KW-0699">rRNA-binding</keyword>
<dbReference type="GO" id="GO:0005840">
    <property type="term" value="C:ribosome"/>
    <property type="evidence" value="ECO:0007669"/>
    <property type="project" value="UniProtKB-KW"/>
</dbReference>
<protein>
    <recommendedName>
        <fullName evidence="4">Small ribosomal subunit protein uS11</fullName>
    </recommendedName>
</protein>
<sequence>MAKARAKSSKKKLHSALVHISSSYNNTLIALTDEEGNAVFQSSSGALGFRGSKKGTPYAATRAAEDVASFAQQLGVKDIDIRIKGIGSGRETVIRFFVQKGFNVRSIKDLTPIPHGIPRLPKPRRV</sequence>
<evidence type="ECO:0000256" key="2">
    <source>
        <dbReference type="ARBA" id="ARBA00022980"/>
    </source>
</evidence>
<dbReference type="Proteomes" id="UP000176700">
    <property type="component" value="Unassembled WGS sequence"/>
</dbReference>
<dbReference type="GO" id="GO:0019843">
    <property type="term" value="F:rRNA binding"/>
    <property type="evidence" value="ECO:0007669"/>
    <property type="project" value="UniProtKB-UniRule"/>
</dbReference>
<comment type="subunit">
    <text evidence="4">Part of the 30S ribosomal subunit. Interacts with proteins S7 and S18. Binds to IF-3.</text>
</comment>
<dbReference type="Gene3D" id="3.30.420.80">
    <property type="entry name" value="Ribosomal protein S11"/>
    <property type="match status" value="1"/>
</dbReference>
<evidence type="ECO:0000256" key="4">
    <source>
        <dbReference type="HAMAP-Rule" id="MF_01310"/>
    </source>
</evidence>
<dbReference type="InterPro" id="IPR001971">
    <property type="entry name" value="Ribosomal_uS11"/>
</dbReference>
<evidence type="ECO:0000256" key="1">
    <source>
        <dbReference type="ARBA" id="ARBA00006194"/>
    </source>
</evidence>
<dbReference type="Pfam" id="PF00411">
    <property type="entry name" value="Ribosomal_S11"/>
    <property type="match status" value="1"/>
</dbReference>
<keyword evidence="2 4" id="KW-0689">Ribosomal protein</keyword>
<name>A0A1G2FZP1_9BACT</name>
<evidence type="ECO:0000256" key="3">
    <source>
        <dbReference type="ARBA" id="ARBA00023274"/>
    </source>
</evidence>
<dbReference type="GO" id="GO:0003735">
    <property type="term" value="F:structural constituent of ribosome"/>
    <property type="evidence" value="ECO:0007669"/>
    <property type="project" value="InterPro"/>
</dbReference>
<dbReference type="GO" id="GO:0006412">
    <property type="term" value="P:translation"/>
    <property type="evidence" value="ECO:0007669"/>
    <property type="project" value="UniProtKB-UniRule"/>
</dbReference>